<dbReference type="Proteomes" id="UP000316517">
    <property type="component" value="Unassembled WGS sequence"/>
</dbReference>
<dbReference type="PROSITE" id="PS50937">
    <property type="entry name" value="HTH_MERR_2"/>
    <property type="match status" value="1"/>
</dbReference>
<evidence type="ECO:0000256" key="1">
    <source>
        <dbReference type="ARBA" id="ARBA00023125"/>
    </source>
</evidence>
<organism evidence="3 4">
    <name type="scientific">Aerophobetes bacterium</name>
    <dbReference type="NCBI Taxonomy" id="2030807"/>
    <lineage>
        <taxon>Bacteria</taxon>
        <taxon>Candidatus Aerophobota</taxon>
    </lineage>
</organism>
<dbReference type="GO" id="GO:0003677">
    <property type="term" value="F:DNA binding"/>
    <property type="evidence" value="ECO:0007669"/>
    <property type="project" value="UniProtKB-KW"/>
</dbReference>
<name>A0A523TAY6_UNCAE</name>
<reference evidence="3 4" key="1">
    <citation type="submission" date="2019-03" db="EMBL/GenBank/DDBJ databases">
        <title>Metabolic potential of uncultured bacteria and archaea associated with petroleum seepage in deep-sea sediments.</title>
        <authorList>
            <person name="Dong X."/>
            <person name="Hubert C."/>
        </authorList>
    </citation>
    <scope>NUCLEOTIDE SEQUENCE [LARGE SCALE GENOMIC DNA]</scope>
    <source>
        <strain evidence="3">E44_bin3</strain>
    </source>
</reference>
<dbReference type="SUPFAM" id="SSF46955">
    <property type="entry name" value="Putative DNA-binding domain"/>
    <property type="match status" value="1"/>
</dbReference>
<proteinExistence type="predicted"/>
<evidence type="ECO:0000259" key="2">
    <source>
        <dbReference type="PROSITE" id="PS50937"/>
    </source>
</evidence>
<dbReference type="InterPro" id="IPR000551">
    <property type="entry name" value="MerR-type_HTH_dom"/>
</dbReference>
<dbReference type="SMART" id="SM00422">
    <property type="entry name" value="HTH_MERR"/>
    <property type="match status" value="1"/>
</dbReference>
<evidence type="ECO:0000313" key="4">
    <source>
        <dbReference type="Proteomes" id="UP000316517"/>
    </source>
</evidence>
<dbReference type="InterPro" id="IPR009061">
    <property type="entry name" value="DNA-bd_dom_put_sf"/>
</dbReference>
<dbReference type="Pfam" id="PF13411">
    <property type="entry name" value="MerR_1"/>
    <property type="match status" value="1"/>
</dbReference>
<dbReference type="PANTHER" id="PTHR30204:SF15">
    <property type="entry name" value="BLL5018 PROTEIN"/>
    <property type="match status" value="1"/>
</dbReference>
<dbReference type="InterPro" id="IPR047057">
    <property type="entry name" value="MerR_fam"/>
</dbReference>
<accession>A0A523TAY6</accession>
<comment type="caution">
    <text evidence="3">The sequence shown here is derived from an EMBL/GenBank/DDBJ whole genome shotgun (WGS) entry which is preliminary data.</text>
</comment>
<evidence type="ECO:0000313" key="3">
    <source>
        <dbReference type="EMBL" id="TET27477.1"/>
    </source>
</evidence>
<keyword evidence="1" id="KW-0238">DNA-binding</keyword>
<dbReference type="GO" id="GO:0003700">
    <property type="term" value="F:DNA-binding transcription factor activity"/>
    <property type="evidence" value="ECO:0007669"/>
    <property type="project" value="InterPro"/>
</dbReference>
<dbReference type="EMBL" id="SOJT01000184">
    <property type="protein sequence ID" value="TET27477.1"/>
    <property type="molecule type" value="Genomic_DNA"/>
</dbReference>
<dbReference type="CDD" id="cd04765">
    <property type="entry name" value="HTH_MlrA-like_sg2"/>
    <property type="match status" value="1"/>
</dbReference>
<dbReference type="PANTHER" id="PTHR30204">
    <property type="entry name" value="REDOX-CYCLING DRUG-SENSING TRANSCRIPTIONAL ACTIVATOR SOXR"/>
    <property type="match status" value="1"/>
</dbReference>
<sequence length="109" mass="12868">MKKEYQPGANPQKLFFSIGEVSEITHLAPSVLRFWEKHFKQLSPRKSRGGHRRYQKKDLELILQIKDLLYNRKFTIQGASKKISNLHKEREIDPGLLKKELQELLNILD</sequence>
<feature type="domain" description="HTH merR-type" evidence="2">
    <location>
        <begin position="15"/>
        <end position="85"/>
    </location>
</feature>
<protein>
    <submittedName>
        <fullName evidence="3">MerR family transcriptional regulator</fullName>
    </submittedName>
</protein>
<dbReference type="Gene3D" id="1.10.1660.10">
    <property type="match status" value="1"/>
</dbReference>
<dbReference type="AlphaFoldDB" id="A0A523TAY6"/>
<gene>
    <name evidence="3" type="ORF">E3J68_04215</name>
</gene>